<reference evidence="1" key="1">
    <citation type="submission" date="2022-08" db="EMBL/GenBank/DDBJ databases">
        <title>Genome sequencing of akame (Lates japonicus).</title>
        <authorList>
            <person name="Hashiguchi Y."/>
            <person name="Takahashi H."/>
        </authorList>
    </citation>
    <scope>NUCLEOTIDE SEQUENCE</scope>
    <source>
        <strain evidence="1">Kochi</strain>
    </source>
</reference>
<keyword evidence="2" id="KW-1185">Reference proteome</keyword>
<protein>
    <submittedName>
        <fullName evidence="1">Gamma-1-syntrophin isoform X1</fullName>
    </submittedName>
</protein>
<dbReference type="AlphaFoldDB" id="A0AAD3MBR1"/>
<proteinExistence type="predicted"/>
<comment type="caution">
    <text evidence="1">The sequence shown here is derived from an EMBL/GenBank/DDBJ whole genome shotgun (WGS) entry which is preliminary data.</text>
</comment>
<dbReference type="EMBL" id="BRZM01000010">
    <property type="protein sequence ID" value="GLD51009.1"/>
    <property type="molecule type" value="Genomic_DNA"/>
</dbReference>
<name>A0AAD3MBR1_LATJO</name>
<sequence length="82" mass="8937">MLEPSPRGSGPGFEKCWHPATTRAADASPLCDSGLYLNYHPNNTDIVLFSSPIPWGFGLGEEMVTCALFRCCTPACRSTSWL</sequence>
<gene>
    <name evidence="1" type="ORF">AKAME5_000412300</name>
</gene>
<dbReference type="Proteomes" id="UP001279410">
    <property type="component" value="Unassembled WGS sequence"/>
</dbReference>
<accession>A0AAD3MBR1</accession>
<organism evidence="1 2">
    <name type="scientific">Lates japonicus</name>
    <name type="common">Japanese lates</name>
    <dbReference type="NCBI Taxonomy" id="270547"/>
    <lineage>
        <taxon>Eukaryota</taxon>
        <taxon>Metazoa</taxon>
        <taxon>Chordata</taxon>
        <taxon>Craniata</taxon>
        <taxon>Vertebrata</taxon>
        <taxon>Euteleostomi</taxon>
        <taxon>Actinopterygii</taxon>
        <taxon>Neopterygii</taxon>
        <taxon>Teleostei</taxon>
        <taxon>Neoteleostei</taxon>
        <taxon>Acanthomorphata</taxon>
        <taxon>Carangaria</taxon>
        <taxon>Carangaria incertae sedis</taxon>
        <taxon>Centropomidae</taxon>
        <taxon>Lates</taxon>
    </lineage>
</organism>
<evidence type="ECO:0000313" key="1">
    <source>
        <dbReference type="EMBL" id="GLD51009.1"/>
    </source>
</evidence>
<evidence type="ECO:0000313" key="2">
    <source>
        <dbReference type="Proteomes" id="UP001279410"/>
    </source>
</evidence>